<keyword evidence="3" id="KW-0813">Transport</keyword>
<keyword evidence="10" id="KW-0560">Oxidoreductase</keyword>
<proteinExistence type="inferred from homology"/>
<dbReference type="AlphaFoldDB" id="A0AAU0MW02"/>
<keyword evidence="12" id="KW-1015">Disulfide bond</keyword>
<evidence type="ECO:0000256" key="10">
    <source>
        <dbReference type="ARBA" id="ARBA00023002"/>
    </source>
</evidence>
<dbReference type="Gene3D" id="2.30.42.10">
    <property type="match status" value="1"/>
</dbReference>
<keyword evidence="5" id="KW-0997">Cell inner membrane</keyword>
<evidence type="ECO:0000256" key="4">
    <source>
        <dbReference type="ARBA" id="ARBA00022475"/>
    </source>
</evidence>
<dbReference type="InterPro" id="IPR024961">
    <property type="entry name" value="T2SS_GspC_N"/>
</dbReference>
<protein>
    <submittedName>
        <fullName evidence="16">Thioredoxin domain-containing protein</fullName>
    </submittedName>
</protein>
<evidence type="ECO:0000256" key="5">
    <source>
        <dbReference type="ARBA" id="ARBA00022519"/>
    </source>
</evidence>
<evidence type="ECO:0000256" key="13">
    <source>
        <dbReference type="ARBA" id="ARBA00023284"/>
    </source>
</evidence>
<dbReference type="InterPro" id="IPR012336">
    <property type="entry name" value="Thioredoxin-like_fold"/>
</dbReference>
<evidence type="ECO:0000256" key="6">
    <source>
        <dbReference type="ARBA" id="ARBA00022692"/>
    </source>
</evidence>
<feature type="domain" description="Thioredoxin-like fold" evidence="15">
    <location>
        <begin position="120"/>
        <end position="277"/>
    </location>
</feature>
<evidence type="ECO:0000256" key="7">
    <source>
        <dbReference type="ARBA" id="ARBA00022729"/>
    </source>
</evidence>
<dbReference type="Gene3D" id="2.30.30.830">
    <property type="match status" value="1"/>
</dbReference>
<keyword evidence="13" id="KW-0676">Redox-active center</keyword>
<feature type="domain" description="Type II secretion system protein GspC N-terminal" evidence="14">
    <location>
        <begin position="300"/>
        <end position="372"/>
    </location>
</feature>
<evidence type="ECO:0000256" key="11">
    <source>
        <dbReference type="ARBA" id="ARBA00023136"/>
    </source>
</evidence>
<dbReference type="Pfam" id="PF11356">
    <property type="entry name" value="T2SSC"/>
    <property type="match status" value="1"/>
</dbReference>
<dbReference type="RefSeq" id="WP_318953211.1">
    <property type="nucleotide sequence ID" value="NZ_CP137555.1"/>
</dbReference>
<sequence length="532" mass="59264">MDELDYQHCCRALRLLPVFIAALLTACGEDAPAASDTGKRDEQMVARIGNSAITLGEVDQKIILERHDLALAEYQLRFDTLKSMVEAKFPSADSTEARPAVDWLLPYPSPPRLEIDTADRPLRGNPAAPITLAVFCSYQSVHCAATNLVLRELLDRYAGWISIAPFDFPMRYHRQGAPAAVAVHCASLQGMPWAYADGLYTRAKTLDEKVFTQLASQLGIAQDAFSRCLDEPDRIDRITADTAQARALGLHSVPVVFVNGLYVKGPQPLEHYAMWIDQELLRLGHDPASPHADAVRWRQSTDRISDTELPLQLSGTSVSSQPEQSTALVRIRGASAGRFSPGDKLLPGVILKRVYERYAILQVSDHLERLPLSSDDGDYVRVPKTATTDRDEATMRRIEQPVGESRKLIAPSGVLPLGQEWLEQQLRNRAELEQKFVPAEHVVDGHNLLRLEGIEESEFFTALGFEEGDVVVRVNDSWVHSGQNQLWDALTSGEVVDVTYMRNGLPQRVQYEVHEKGYFEQQSDKSNAGDDE</sequence>
<dbReference type="PANTHER" id="PTHR13887:SF14">
    <property type="entry name" value="DISULFIDE BOND FORMATION PROTEIN D"/>
    <property type="match status" value="1"/>
</dbReference>
<keyword evidence="4" id="KW-1003">Cell membrane</keyword>
<accession>A0AAU0MW02</accession>
<keyword evidence="9" id="KW-1133">Transmembrane helix</keyword>
<keyword evidence="17" id="KW-1185">Reference proteome</keyword>
<dbReference type="GO" id="GO:0005886">
    <property type="term" value="C:plasma membrane"/>
    <property type="evidence" value="ECO:0007669"/>
    <property type="project" value="UniProtKB-SubCell"/>
</dbReference>
<reference evidence="16 17" key="1">
    <citation type="submission" date="2023-10" db="EMBL/GenBank/DDBJ databases">
        <title>Description of Microbulbifer bruguierae sp. nov., isolated from the sediments of mangrove plant Bruguiera sexangula and comparative genomic analyses of the genus Microbulbifer.</title>
        <authorList>
            <person name="Long M."/>
        </authorList>
    </citation>
    <scope>NUCLEOTIDE SEQUENCE [LARGE SCALE GENOMIC DNA]</scope>
    <source>
        <strain evidence="16 17">SPO729</strain>
    </source>
</reference>
<keyword evidence="7" id="KW-0732">Signal</keyword>
<keyword evidence="11" id="KW-0472">Membrane</keyword>
<evidence type="ECO:0000256" key="2">
    <source>
        <dbReference type="ARBA" id="ARBA00005791"/>
    </source>
</evidence>
<dbReference type="Pfam" id="PF13462">
    <property type="entry name" value="Thioredoxin_4"/>
    <property type="match status" value="1"/>
</dbReference>
<dbReference type="EMBL" id="CP137555">
    <property type="protein sequence ID" value="WOX04735.1"/>
    <property type="molecule type" value="Genomic_DNA"/>
</dbReference>
<evidence type="ECO:0000256" key="8">
    <source>
        <dbReference type="ARBA" id="ARBA00022927"/>
    </source>
</evidence>
<dbReference type="InterPro" id="IPR036034">
    <property type="entry name" value="PDZ_sf"/>
</dbReference>
<dbReference type="SUPFAM" id="SSF50156">
    <property type="entry name" value="PDZ domain-like"/>
    <property type="match status" value="1"/>
</dbReference>
<dbReference type="GO" id="GO:0016491">
    <property type="term" value="F:oxidoreductase activity"/>
    <property type="evidence" value="ECO:0007669"/>
    <property type="project" value="UniProtKB-KW"/>
</dbReference>
<evidence type="ECO:0000256" key="1">
    <source>
        <dbReference type="ARBA" id="ARBA00004533"/>
    </source>
</evidence>
<keyword evidence="6" id="KW-0812">Transmembrane</keyword>
<dbReference type="KEGG" id="mpaf:R5R33_13430"/>
<evidence type="ECO:0000313" key="17">
    <source>
        <dbReference type="Proteomes" id="UP001302477"/>
    </source>
</evidence>
<comment type="similarity">
    <text evidence="2">Belongs to the thioredoxin family. DsbA subfamily.</text>
</comment>
<name>A0AAU0MW02_9GAMM</name>
<dbReference type="PANTHER" id="PTHR13887">
    <property type="entry name" value="GLUTATHIONE S-TRANSFERASE KAPPA"/>
    <property type="match status" value="1"/>
</dbReference>
<organism evidence="16 17">
    <name type="scientific">Microbulbifer pacificus</name>
    <dbReference type="NCBI Taxonomy" id="407164"/>
    <lineage>
        <taxon>Bacteria</taxon>
        <taxon>Pseudomonadati</taxon>
        <taxon>Pseudomonadota</taxon>
        <taxon>Gammaproteobacteria</taxon>
        <taxon>Cellvibrionales</taxon>
        <taxon>Microbulbiferaceae</taxon>
        <taxon>Microbulbifer</taxon>
    </lineage>
</organism>
<evidence type="ECO:0000313" key="16">
    <source>
        <dbReference type="EMBL" id="WOX04735.1"/>
    </source>
</evidence>
<evidence type="ECO:0000256" key="9">
    <source>
        <dbReference type="ARBA" id="ARBA00022989"/>
    </source>
</evidence>
<dbReference type="InterPro" id="IPR036249">
    <property type="entry name" value="Thioredoxin-like_sf"/>
</dbReference>
<dbReference type="GO" id="GO:0015031">
    <property type="term" value="P:protein transport"/>
    <property type="evidence" value="ECO:0007669"/>
    <property type="project" value="UniProtKB-KW"/>
</dbReference>
<evidence type="ECO:0000256" key="3">
    <source>
        <dbReference type="ARBA" id="ARBA00022448"/>
    </source>
</evidence>
<dbReference type="SUPFAM" id="SSF52833">
    <property type="entry name" value="Thioredoxin-like"/>
    <property type="match status" value="1"/>
</dbReference>
<gene>
    <name evidence="16" type="ORF">R5R33_13430</name>
</gene>
<keyword evidence="8" id="KW-0653">Protein transport</keyword>
<comment type="subcellular location">
    <subcellularLocation>
        <location evidence="1">Cell inner membrane</location>
    </subcellularLocation>
</comment>
<dbReference type="Proteomes" id="UP001302477">
    <property type="component" value="Chromosome"/>
</dbReference>
<evidence type="ECO:0000259" key="15">
    <source>
        <dbReference type="Pfam" id="PF13462"/>
    </source>
</evidence>
<evidence type="ECO:0000259" key="14">
    <source>
        <dbReference type="Pfam" id="PF11356"/>
    </source>
</evidence>
<dbReference type="Gene3D" id="3.40.30.10">
    <property type="entry name" value="Glutaredoxin"/>
    <property type="match status" value="1"/>
</dbReference>
<evidence type="ECO:0000256" key="12">
    <source>
        <dbReference type="ARBA" id="ARBA00023157"/>
    </source>
</evidence>